<dbReference type="Proteomes" id="UP001222325">
    <property type="component" value="Unassembled WGS sequence"/>
</dbReference>
<accession>A0AAD6TNG9</accession>
<organism evidence="1 2">
    <name type="scientific">Mycena belliarum</name>
    <dbReference type="NCBI Taxonomy" id="1033014"/>
    <lineage>
        <taxon>Eukaryota</taxon>
        <taxon>Fungi</taxon>
        <taxon>Dikarya</taxon>
        <taxon>Basidiomycota</taxon>
        <taxon>Agaricomycotina</taxon>
        <taxon>Agaricomycetes</taxon>
        <taxon>Agaricomycetidae</taxon>
        <taxon>Agaricales</taxon>
        <taxon>Marasmiineae</taxon>
        <taxon>Mycenaceae</taxon>
        <taxon>Mycena</taxon>
    </lineage>
</organism>
<dbReference type="EMBL" id="JARJCN010000105">
    <property type="protein sequence ID" value="KAJ7075033.1"/>
    <property type="molecule type" value="Genomic_DNA"/>
</dbReference>
<feature type="non-terminal residue" evidence="1">
    <location>
        <position position="1"/>
    </location>
</feature>
<dbReference type="AlphaFoldDB" id="A0AAD6TNG9"/>
<gene>
    <name evidence="1" type="ORF">B0H15DRAFT_747204</name>
</gene>
<comment type="caution">
    <text evidence="1">The sequence shown here is derived from an EMBL/GenBank/DDBJ whole genome shotgun (WGS) entry which is preliminary data.</text>
</comment>
<sequence length="449" mass="52121">ILKRRMAEAIKGGKMHQDAFDAFHAGLYDRKPELVDEWRGWVEKYEKEQHTMNDKSSPYEYEETNTTLKQVRLKLAQEEYTRTGDGTEVEREDTPSTFISMGMEIEESQRQLAVAIKAAGRDPSPTNQLDFLKRRTQLRVRLDTFRRLQLTYMPKLRRYMTSSQRALWDADDKEPEATRLFMPSDLSTRPVREKACAKGLDGVEARLRDAEAAEALDDLRKGLRTRTATTKFKVRNWSGQRTLTRGQGILRQINIKIHAAKLRYRYARQAILKLKGHGDWEKRLQVLADDDVRALNERSLTEEERAEREQLVAAGEVPQEGGITAMGDVISGETHRSLSWIWYAVSEKEDDDEKLHEALRVEWCKAFSRSRRWREELVTVEEEMGRTLAFGEYAERLWMTRSTARTTMLGTSDEISPEVAEGARAYALEQADRERRTNTKLRVEWASIR</sequence>
<proteinExistence type="predicted"/>
<reference evidence="1" key="1">
    <citation type="submission" date="2023-03" db="EMBL/GenBank/DDBJ databases">
        <title>Massive genome expansion in bonnet fungi (Mycena s.s.) driven by repeated elements and novel gene families across ecological guilds.</title>
        <authorList>
            <consortium name="Lawrence Berkeley National Laboratory"/>
            <person name="Harder C.B."/>
            <person name="Miyauchi S."/>
            <person name="Viragh M."/>
            <person name="Kuo A."/>
            <person name="Thoen E."/>
            <person name="Andreopoulos B."/>
            <person name="Lu D."/>
            <person name="Skrede I."/>
            <person name="Drula E."/>
            <person name="Henrissat B."/>
            <person name="Morin E."/>
            <person name="Kohler A."/>
            <person name="Barry K."/>
            <person name="LaButti K."/>
            <person name="Morin E."/>
            <person name="Salamov A."/>
            <person name="Lipzen A."/>
            <person name="Mereny Z."/>
            <person name="Hegedus B."/>
            <person name="Baldrian P."/>
            <person name="Stursova M."/>
            <person name="Weitz H."/>
            <person name="Taylor A."/>
            <person name="Grigoriev I.V."/>
            <person name="Nagy L.G."/>
            <person name="Martin F."/>
            <person name="Kauserud H."/>
        </authorList>
    </citation>
    <scope>NUCLEOTIDE SEQUENCE</scope>
    <source>
        <strain evidence="1">CBHHK173m</strain>
    </source>
</reference>
<evidence type="ECO:0000313" key="2">
    <source>
        <dbReference type="Proteomes" id="UP001222325"/>
    </source>
</evidence>
<feature type="non-terminal residue" evidence="1">
    <location>
        <position position="449"/>
    </location>
</feature>
<protein>
    <submittedName>
        <fullName evidence="1">Uncharacterized protein</fullName>
    </submittedName>
</protein>
<evidence type="ECO:0000313" key="1">
    <source>
        <dbReference type="EMBL" id="KAJ7075033.1"/>
    </source>
</evidence>
<name>A0AAD6TNG9_9AGAR</name>
<keyword evidence="2" id="KW-1185">Reference proteome</keyword>